<dbReference type="GeneID" id="81408905"/>
<dbReference type="InterPro" id="IPR001900">
    <property type="entry name" value="RNase_II/R"/>
</dbReference>
<evidence type="ECO:0000313" key="4">
    <source>
        <dbReference type="Proteomes" id="UP001149079"/>
    </source>
</evidence>
<accession>A0A9W9GIR4</accession>
<dbReference type="PANTHER" id="PTHR23355:SF65">
    <property type="entry name" value="EXORIBONUCLEASE CYT-4, PUTATIVE (AFU_ORTHOLOGUE AFUA_7G01550)-RELATED"/>
    <property type="match status" value="1"/>
</dbReference>
<reference evidence="3" key="1">
    <citation type="submission" date="2022-11" db="EMBL/GenBank/DDBJ databases">
        <authorList>
            <person name="Petersen C."/>
        </authorList>
    </citation>
    <scope>NUCLEOTIDE SEQUENCE</scope>
    <source>
        <strain evidence="3">IBT 22155</strain>
    </source>
</reference>
<proteinExistence type="predicted"/>
<dbReference type="InterPro" id="IPR056625">
    <property type="entry name" value="SH3_CYT4"/>
</dbReference>
<sequence length="1085" mass="122544">MALIRIGALQRLTGGNCSPVLCQWRNNRTRCLSTPLATHLHGVSGRRHFVSSARTLQSAEAAPTDNEQQQQPSDAEKPPPPIDGNLLLRSQFELHGDIREYLRRWQNTNPNDLDPVRQSKYRGPLEPVLGTLGTMPNGRDAIESWGDPNKLNQDDKAEFEGEHLEQGDLVARLNADGVFNYGIYVRSVHKQKQFYGVNGNWRICSNAELDYVIKGFAPPELVKPLIPWFPDGEAIANTDLQLAPEGGLPRPLGAPLLRMLGNFKTHVLKFYRENSDKLDTLHERVADDAEVLCLSLEDLTMTALDIDESELTSVNLFAVHQAVRQHPFLIEKDSTSLFSRMYIVQPKRIANIVTQVVDWTHEHQEHCIRATMRKETPGAKTHPMHLFLIKAQRMIRLSRNVRSPTIMSSLGPSSQRFTPGQDGKPQVFREIITEKFDQNDQKIIEYLQLFCIPAVVMPSGTLRSTATHIMRATGMYNTLGLSEASTRLFLQEMGVISPWENLYPLDQYLMLPGHGMSLTKDLELEDVELTCSNLTAGKLQDSMQDLRKDWGDLPVYCVDDLTAQEIDDGVSLEHVPGSHNTFWIHVHVANPTAFLRHDDPIMEYAQSRILTTYIPERTYPMLPKSLTEPHFSLAAGRPVLTFSTKMNLRGEVLDSKIQNGTIRNVISITHQTLREFFDPDYEETPVSLTVGGNFTEPPVPEGKVIQQGLRPEDKDKFHIMRRLMLAFRNTRRKNGAMDLTPLSPDLSVAVQTGNAPMAPYELQATDGRIYLGDPIIRLTMHNYDPYEVRDESRSDLISLIMNLAGYISGQFLSARNIPAVFDGTWYDPEYGRVTRANLAKFGGENFYELSAPLAYSSSSPTKHHTLGLDTYVKSTSPLRRYTDIIAHYQIEAALRFEHEHGRQFDALVDSPDSVESYLAEDEAALAETAEADPTESPDELQNDQENLPTYLLPFSKSDVDAHLHYSQPLRTRLKNLDKYSAQHWACMLLFRAFYFSECSLPETFPTLLRTPRTKPRHLDPEYAGVITNLGVDCSVTIPEGFADKDKLGIFCLVEARITAVDMATLRVTMEATRFVKPFERTGEWA</sequence>
<dbReference type="OrthoDB" id="2285229at2759"/>
<dbReference type="Proteomes" id="UP001149079">
    <property type="component" value="Unassembled WGS sequence"/>
</dbReference>
<reference evidence="3" key="2">
    <citation type="journal article" date="2023" name="IMA Fungus">
        <title>Comparative genomic study of the Penicillium genus elucidates a diverse pangenome and 15 lateral gene transfer events.</title>
        <authorList>
            <person name="Petersen C."/>
            <person name="Sorensen T."/>
            <person name="Nielsen M.R."/>
            <person name="Sondergaard T.E."/>
            <person name="Sorensen J.L."/>
            <person name="Fitzpatrick D.A."/>
            <person name="Frisvad J.C."/>
            <person name="Nielsen K.L."/>
        </authorList>
    </citation>
    <scope>NUCLEOTIDE SEQUENCE</scope>
    <source>
        <strain evidence="3">IBT 22155</strain>
    </source>
</reference>
<comment type="caution">
    <text evidence="3">The sequence shown here is derived from an EMBL/GenBank/DDBJ whole genome shotgun (WGS) entry which is preliminary data.</text>
</comment>
<dbReference type="AlphaFoldDB" id="A0A9W9GIR4"/>
<dbReference type="EMBL" id="JAPQKL010000007">
    <property type="protein sequence ID" value="KAJ5121030.1"/>
    <property type="molecule type" value="Genomic_DNA"/>
</dbReference>
<dbReference type="RefSeq" id="XP_056517534.1">
    <property type="nucleotide sequence ID" value="XM_056669735.1"/>
</dbReference>
<protein>
    <recommendedName>
        <fullName evidence="2">RNB domain-containing protein</fullName>
    </recommendedName>
</protein>
<dbReference type="GO" id="GO:0003723">
    <property type="term" value="F:RNA binding"/>
    <property type="evidence" value="ECO:0007669"/>
    <property type="project" value="InterPro"/>
</dbReference>
<dbReference type="PANTHER" id="PTHR23355">
    <property type="entry name" value="RIBONUCLEASE"/>
    <property type="match status" value="1"/>
</dbReference>
<evidence type="ECO:0000313" key="3">
    <source>
        <dbReference type="EMBL" id="KAJ5121030.1"/>
    </source>
</evidence>
<dbReference type="SUPFAM" id="SSF50249">
    <property type="entry name" value="Nucleic acid-binding proteins"/>
    <property type="match status" value="1"/>
</dbReference>
<dbReference type="Pfam" id="PF00773">
    <property type="entry name" value="RNB"/>
    <property type="match status" value="1"/>
</dbReference>
<evidence type="ECO:0000256" key="1">
    <source>
        <dbReference type="SAM" id="MobiDB-lite"/>
    </source>
</evidence>
<dbReference type="GO" id="GO:0000175">
    <property type="term" value="F:3'-5'-RNA exonuclease activity"/>
    <property type="evidence" value="ECO:0007669"/>
    <property type="project" value="TreeGrafter"/>
</dbReference>
<dbReference type="InterPro" id="IPR012340">
    <property type="entry name" value="NA-bd_OB-fold"/>
</dbReference>
<name>A0A9W9GIR4_9EURO</name>
<dbReference type="GO" id="GO:0000932">
    <property type="term" value="C:P-body"/>
    <property type="evidence" value="ECO:0007669"/>
    <property type="project" value="TreeGrafter"/>
</dbReference>
<keyword evidence="4" id="KW-1185">Reference proteome</keyword>
<dbReference type="InterPro" id="IPR050180">
    <property type="entry name" value="RNR_Ribonuclease"/>
</dbReference>
<feature type="domain" description="RNB" evidence="2">
    <location>
        <begin position="547"/>
        <end position="896"/>
    </location>
</feature>
<dbReference type="GO" id="GO:0006402">
    <property type="term" value="P:mRNA catabolic process"/>
    <property type="evidence" value="ECO:0007669"/>
    <property type="project" value="TreeGrafter"/>
</dbReference>
<evidence type="ECO:0000259" key="2">
    <source>
        <dbReference type="SMART" id="SM00955"/>
    </source>
</evidence>
<dbReference type="InterPro" id="IPR056624">
    <property type="entry name" value="WH_CYT4"/>
</dbReference>
<organism evidence="3 4">
    <name type="scientific">Penicillium bovifimosum</name>
    <dbReference type="NCBI Taxonomy" id="126998"/>
    <lineage>
        <taxon>Eukaryota</taxon>
        <taxon>Fungi</taxon>
        <taxon>Dikarya</taxon>
        <taxon>Ascomycota</taxon>
        <taxon>Pezizomycotina</taxon>
        <taxon>Eurotiomycetes</taxon>
        <taxon>Eurotiomycetidae</taxon>
        <taxon>Eurotiales</taxon>
        <taxon>Aspergillaceae</taxon>
        <taxon>Penicillium</taxon>
    </lineage>
</organism>
<feature type="region of interest" description="Disordered" evidence="1">
    <location>
        <begin position="51"/>
        <end position="83"/>
    </location>
</feature>
<dbReference type="Pfam" id="PF23214">
    <property type="entry name" value="SH3_CYT4"/>
    <property type="match status" value="1"/>
</dbReference>
<gene>
    <name evidence="3" type="ORF">N7515_008991</name>
</gene>
<dbReference type="SMART" id="SM00955">
    <property type="entry name" value="RNB"/>
    <property type="match status" value="1"/>
</dbReference>
<dbReference type="Pfam" id="PF23216">
    <property type="entry name" value="WHD_CYT4"/>
    <property type="match status" value="1"/>
</dbReference>